<reference evidence="3" key="1">
    <citation type="submission" date="2016-11" db="EMBL/GenBank/DDBJ databases">
        <authorList>
            <person name="Varghese N."/>
            <person name="Submissions S."/>
        </authorList>
    </citation>
    <scope>NUCLEOTIDE SEQUENCE [LARGE SCALE GENOMIC DNA]</scope>
    <source>
        <strain evidence="3">YR203</strain>
    </source>
</reference>
<feature type="domain" description="Knr4/Smi1-like" evidence="1">
    <location>
        <begin position="153"/>
        <end position="253"/>
    </location>
</feature>
<organism evidence="2 3">
    <name type="scientific">Chryseobacterium vrystaatense</name>
    <dbReference type="NCBI Taxonomy" id="307480"/>
    <lineage>
        <taxon>Bacteria</taxon>
        <taxon>Pseudomonadati</taxon>
        <taxon>Bacteroidota</taxon>
        <taxon>Flavobacteriia</taxon>
        <taxon>Flavobacteriales</taxon>
        <taxon>Weeksellaceae</taxon>
        <taxon>Chryseobacterium group</taxon>
        <taxon>Chryseobacterium</taxon>
    </lineage>
</organism>
<gene>
    <name evidence="2" type="ORF">SAMN02787073_4305</name>
</gene>
<dbReference type="SUPFAM" id="SSF160631">
    <property type="entry name" value="SMI1/KNR4-like"/>
    <property type="match status" value="1"/>
</dbReference>
<dbReference type="Gene3D" id="3.40.1580.10">
    <property type="entry name" value="SMI1/KNR4-like"/>
    <property type="match status" value="1"/>
</dbReference>
<evidence type="ECO:0000313" key="2">
    <source>
        <dbReference type="EMBL" id="SHG49475.1"/>
    </source>
</evidence>
<dbReference type="AlphaFoldDB" id="A0A1M5K9K4"/>
<sequence length="264" mass="31211">MDRKINFEQNRQPMIQQEIIEKFSRLSEGKLTAQEWLSWFSDHKDNVEKICGRTAFLKIKPKESFSGVRNLYIGQLGAFDWLKSVKINVGFSDLYKKGWEREFDDFCKAEKQKQKQLQKEVEHKFGYLKNTYPKFFRQLTQSYSDSDVIEAGVQLEDIQDKEKELSIPFPEDLTTWYQNVSILKLEGIEIDFQELSPELIQKKQYLMLGEFWMYGDGDRLLYNLENQSIAVFAHEHSPPKVIKIANSLSDFVEKKIVTYLKDFE</sequence>
<evidence type="ECO:0000313" key="3">
    <source>
        <dbReference type="Proteomes" id="UP000184108"/>
    </source>
</evidence>
<evidence type="ECO:0000259" key="1">
    <source>
        <dbReference type="Pfam" id="PF09346"/>
    </source>
</evidence>
<proteinExistence type="predicted"/>
<protein>
    <recommendedName>
        <fullName evidence="1">Knr4/Smi1-like domain-containing protein</fullName>
    </recommendedName>
</protein>
<accession>A0A1M5K9K4</accession>
<dbReference type="Pfam" id="PF09346">
    <property type="entry name" value="SMI1_KNR4"/>
    <property type="match status" value="1"/>
</dbReference>
<dbReference type="InterPro" id="IPR018958">
    <property type="entry name" value="Knr4/Smi1-like_dom"/>
</dbReference>
<dbReference type="EMBL" id="FQVE01000006">
    <property type="protein sequence ID" value="SHG49475.1"/>
    <property type="molecule type" value="Genomic_DNA"/>
</dbReference>
<dbReference type="Proteomes" id="UP000184108">
    <property type="component" value="Unassembled WGS sequence"/>
</dbReference>
<dbReference type="InterPro" id="IPR037883">
    <property type="entry name" value="Knr4/Smi1-like_sf"/>
</dbReference>
<name>A0A1M5K9K4_9FLAO</name>